<dbReference type="InterPro" id="IPR026046">
    <property type="entry name" value="UBIAD1"/>
</dbReference>
<comment type="similarity">
    <text evidence="8">Belongs to the MenA family. Type 1 subfamily.</text>
</comment>
<dbReference type="HAMAP" id="MF_01937">
    <property type="entry name" value="MenA_1"/>
    <property type="match status" value="1"/>
</dbReference>
<dbReference type="GO" id="GO:0046428">
    <property type="term" value="F:1,4-dihydroxy-2-naphthoate polyprenyltransferase activity"/>
    <property type="evidence" value="ECO:0007669"/>
    <property type="project" value="UniProtKB-UniRule"/>
</dbReference>
<dbReference type="PIRSF" id="PIRSF005355">
    <property type="entry name" value="UBIAD1"/>
    <property type="match status" value="1"/>
</dbReference>
<keyword evidence="11" id="KW-1185">Reference proteome</keyword>
<feature type="transmembrane region" description="Helical" evidence="8">
    <location>
        <begin position="20"/>
        <end position="46"/>
    </location>
</feature>
<dbReference type="PANTHER" id="PTHR13929:SF0">
    <property type="entry name" value="UBIA PRENYLTRANSFERASE DOMAIN-CONTAINING PROTEIN 1"/>
    <property type="match status" value="1"/>
</dbReference>
<dbReference type="Pfam" id="PF01040">
    <property type="entry name" value="UbiA"/>
    <property type="match status" value="1"/>
</dbReference>
<dbReference type="NCBIfam" id="NF004749">
    <property type="entry name" value="PRK06080.1-1"/>
    <property type="match status" value="1"/>
</dbReference>
<comment type="function">
    <text evidence="8">Conversion of 1,4-dihydroxy-2-naphthoate (DHNA) to demethylmenaquinone (DMK).</text>
</comment>
<feature type="transmembrane region" description="Helical" evidence="8">
    <location>
        <begin position="188"/>
        <end position="208"/>
    </location>
</feature>
<feature type="transmembrane region" description="Helical" evidence="8">
    <location>
        <begin position="52"/>
        <end position="72"/>
    </location>
</feature>
<keyword evidence="4 8" id="KW-0808">Transferase</keyword>
<dbReference type="CDD" id="cd13962">
    <property type="entry name" value="PT_UbiA_UBIAD1"/>
    <property type="match status" value="1"/>
</dbReference>
<sequence>MQPQTTPHLPTVNKEKGWKVWWMLLRPHTLSAAFIPVTIGTVLALHEGSIKLSLFIAMLVASILIQAATNMFNEYFDYKRGLDNENSVGIGGAIVRNGIKARTVLNLAFIFFGIATLIGLYICLMSSWWVAVIGIICMLAGYFYTGGPIPIAYTPFGELVAGFFMGNVIILIAFFIQTETVTMKSFLISLPVALLVGAILTANNIRDLDGDKENGRKTLAILLGKKNSIIFLAGMFLTAYLIIFILLFSGLTSFWTLLVLLSTPKAFKAVKLFIGKTLPIEMMPAMKATAQTNVQFGFLLAIGLFIGHYL</sequence>
<dbReference type="OrthoDB" id="9767568at2"/>
<dbReference type="InterPro" id="IPR044878">
    <property type="entry name" value="UbiA_sf"/>
</dbReference>
<evidence type="ECO:0000313" key="10">
    <source>
        <dbReference type="EMBL" id="APH06949.1"/>
    </source>
</evidence>
<comment type="catalytic activity">
    <reaction evidence="8">
        <text>an all-trans-polyprenyl diphosphate + 1,4-dihydroxy-2-naphthoate + H(+) = a 2-demethylmenaquinol + CO2 + diphosphate</text>
        <dbReference type="Rhea" id="RHEA:26478"/>
        <dbReference type="Rhea" id="RHEA-COMP:9563"/>
        <dbReference type="Rhea" id="RHEA-COMP:9564"/>
        <dbReference type="ChEBI" id="CHEBI:11173"/>
        <dbReference type="ChEBI" id="CHEBI:15378"/>
        <dbReference type="ChEBI" id="CHEBI:16526"/>
        <dbReference type="ChEBI" id="CHEBI:33019"/>
        <dbReference type="ChEBI" id="CHEBI:55437"/>
        <dbReference type="ChEBI" id="CHEBI:58914"/>
        <dbReference type="EC" id="2.5.1.74"/>
    </reaction>
</comment>
<keyword evidence="5 8" id="KW-0812">Transmembrane</keyword>
<evidence type="ECO:0000256" key="7">
    <source>
        <dbReference type="ARBA" id="ARBA00023136"/>
    </source>
</evidence>
<dbReference type="EMBL" id="CP016020">
    <property type="protein sequence ID" value="APH06949.1"/>
    <property type="molecule type" value="Genomic_DNA"/>
</dbReference>
<feature type="transmembrane region" description="Helical" evidence="8">
    <location>
        <begin position="104"/>
        <end position="122"/>
    </location>
</feature>
<organism evidence="10 11">
    <name type="scientific">Bacillus weihaiensis</name>
    <dbReference type="NCBI Taxonomy" id="1547283"/>
    <lineage>
        <taxon>Bacteria</taxon>
        <taxon>Bacillati</taxon>
        <taxon>Bacillota</taxon>
        <taxon>Bacilli</taxon>
        <taxon>Bacillales</taxon>
        <taxon>Bacillaceae</taxon>
        <taxon>Bacillus</taxon>
    </lineage>
</organism>
<reference evidence="10 11" key="1">
    <citation type="journal article" date="2016" name="Sci. Rep.">
        <title>Complete genome sequence and transcriptomic analysis of a novel marine strain Bacillus weihaiensis reveals the mechanism of brown algae degradation.</title>
        <authorList>
            <person name="Zhu Y."/>
            <person name="Chen P."/>
            <person name="Bao Y."/>
            <person name="Men Y."/>
            <person name="Zeng Y."/>
            <person name="Yang J."/>
            <person name="Sun J."/>
            <person name="Sun Y."/>
        </authorList>
    </citation>
    <scope>NUCLEOTIDE SEQUENCE [LARGE SCALE GENOMIC DNA]</scope>
    <source>
        <strain evidence="10 11">Alg07</strain>
    </source>
</reference>
<dbReference type="STRING" id="1547283.A9C19_03985"/>
<dbReference type="Gene3D" id="1.20.120.1780">
    <property type="entry name" value="UbiA prenyltransferase"/>
    <property type="match status" value="1"/>
</dbReference>
<dbReference type="FunFam" id="1.10.357.140:FF:000007">
    <property type="entry name" value="1,4-dihydroxy-2-naphthoate octaprenyltransferase"/>
    <property type="match status" value="1"/>
</dbReference>
<gene>
    <name evidence="8" type="primary">menA</name>
    <name evidence="10" type="ORF">A9C19_03985</name>
</gene>
<proteinExistence type="inferred from homology"/>
<dbReference type="NCBIfam" id="TIGR00751">
    <property type="entry name" value="menA"/>
    <property type="match status" value="1"/>
</dbReference>
<dbReference type="EC" id="2.5.1.74" evidence="8 9"/>
<comment type="subcellular location">
    <subcellularLocation>
        <location evidence="8">Cell membrane</location>
        <topology evidence="8">Multi-pass membrane protein</topology>
    </subcellularLocation>
    <subcellularLocation>
        <location evidence="1">Membrane</location>
        <topology evidence="1">Multi-pass membrane protein</topology>
    </subcellularLocation>
</comment>
<feature type="transmembrane region" description="Helical" evidence="8">
    <location>
        <begin position="128"/>
        <end position="144"/>
    </location>
</feature>
<evidence type="ECO:0000313" key="11">
    <source>
        <dbReference type="Proteomes" id="UP000181936"/>
    </source>
</evidence>
<dbReference type="Proteomes" id="UP000181936">
    <property type="component" value="Chromosome"/>
</dbReference>
<evidence type="ECO:0000256" key="6">
    <source>
        <dbReference type="ARBA" id="ARBA00022989"/>
    </source>
</evidence>
<feature type="transmembrane region" description="Helical" evidence="8">
    <location>
        <begin position="156"/>
        <end position="176"/>
    </location>
</feature>
<dbReference type="PANTHER" id="PTHR13929">
    <property type="entry name" value="1,4-DIHYDROXY-2-NAPHTHOATE OCTAPRENYLTRANSFERASE"/>
    <property type="match status" value="1"/>
</dbReference>
<name>A0A1L3MX73_9BACI</name>
<dbReference type="GO" id="GO:0042371">
    <property type="term" value="P:vitamin K biosynthetic process"/>
    <property type="evidence" value="ECO:0007669"/>
    <property type="project" value="TreeGrafter"/>
</dbReference>
<evidence type="ECO:0000256" key="3">
    <source>
        <dbReference type="ARBA" id="ARBA00022475"/>
    </source>
</evidence>
<keyword evidence="2 8" id="KW-0474">Menaquinone biosynthesis</keyword>
<dbReference type="AlphaFoldDB" id="A0A1L3MX73"/>
<evidence type="ECO:0000256" key="2">
    <source>
        <dbReference type="ARBA" id="ARBA00022428"/>
    </source>
</evidence>
<keyword evidence="6 8" id="KW-1133">Transmembrane helix</keyword>
<dbReference type="Gene3D" id="1.10.357.140">
    <property type="entry name" value="UbiA prenyltransferase"/>
    <property type="match status" value="1"/>
</dbReference>
<protein>
    <recommendedName>
        <fullName evidence="8 9">1,4-dihydroxy-2-naphthoate octaprenyltransferase</fullName>
        <shortName evidence="8">DHNA-octaprenyltransferase</shortName>
        <ecNumber evidence="8 9">2.5.1.74</ecNumber>
    </recommendedName>
</protein>
<keyword evidence="7 8" id="KW-0472">Membrane</keyword>
<feature type="transmembrane region" description="Helical" evidence="8">
    <location>
        <begin position="229"/>
        <end position="248"/>
    </location>
</feature>
<accession>A0A1L3MX73</accession>
<feature type="transmembrane region" description="Helical" evidence="8">
    <location>
        <begin position="294"/>
        <end position="309"/>
    </location>
</feature>
<dbReference type="UniPathway" id="UPA00079">
    <property type="reaction ID" value="UER00168"/>
</dbReference>
<evidence type="ECO:0000256" key="1">
    <source>
        <dbReference type="ARBA" id="ARBA00004141"/>
    </source>
</evidence>
<evidence type="ECO:0000256" key="8">
    <source>
        <dbReference type="HAMAP-Rule" id="MF_01937"/>
    </source>
</evidence>
<evidence type="ECO:0000256" key="9">
    <source>
        <dbReference type="NCBIfam" id="TIGR00751"/>
    </source>
</evidence>
<evidence type="ECO:0000256" key="5">
    <source>
        <dbReference type="ARBA" id="ARBA00022692"/>
    </source>
</evidence>
<dbReference type="GO" id="GO:0005886">
    <property type="term" value="C:plasma membrane"/>
    <property type="evidence" value="ECO:0007669"/>
    <property type="project" value="UniProtKB-SubCell"/>
</dbReference>
<dbReference type="InterPro" id="IPR000537">
    <property type="entry name" value="UbiA_prenyltransferase"/>
</dbReference>
<keyword evidence="3 8" id="KW-1003">Cell membrane</keyword>
<dbReference type="InterPro" id="IPR004657">
    <property type="entry name" value="MenA"/>
</dbReference>
<dbReference type="GO" id="GO:0009234">
    <property type="term" value="P:menaquinone biosynthetic process"/>
    <property type="evidence" value="ECO:0007669"/>
    <property type="project" value="UniProtKB-UniRule"/>
</dbReference>
<evidence type="ECO:0000256" key="4">
    <source>
        <dbReference type="ARBA" id="ARBA00022679"/>
    </source>
</evidence>
<dbReference type="KEGG" id="bwh:A9C19_03985"/>
<dbReference type="RefSeq" id="WP_072581734.1">
    <property type="nucleotide sequence ID" value="NZ_CP016020.1"/>
</dbReference>
<comment type="pathway">
    <text evidence="8">Quinol/quinone metabolism; menaquinone biosynthesis; menaquinol from 1,4-dihydroxy-2-naphthoate: step 1/2.</text>
</comment>